<protein>
    <recommendedName>
        <fullName evidence="3">C2H2-type domain-containing protein</fullName>
    </recommendedName>
</protein>
<comment type="caution">
    <text evidence="1">The sequence shown here is derived from an EMBL/GenBank/DDBJ whole genome shotgun (WGS) entry which is preliminary data.</text>
</comment>
<evidence type="ECO:0000313" key="1">
    <source>
        <dbReference type="EMBL" id="GAA2133797.1"/>
    </source>
</evidence>
<evidence type="ECO:0008006" key="3">
    <source>
        <dbReference type="Google" id="ProtNLM"/>
    </source>
</evidence>
<proteinExistence type="predicted"/>
<dbReference type="Proteomes" id="UP001422759">
    <property type="component" value="Unassembled WGS sequence"/>
</dbReference>
<sequence length="78" mass="8672">MRAEYGPGGPEAGAKTWHIVSGDTGRAMCGRELDPGAETREPGRWGEQPELSCHTCGALFLREAPYLPDEHRYQEQQE</sequence>
<reference evidence="1 2" key="1">
    <citation type="journal article" date="2019" name="Int. J. Syst. Evol. Microbiol.">
        <title>The Global Catalogue of Microorganisms (GCM) 10K type strain sequencing project: providing services to taxonomists for standard genome sequencing and annotation.</title>
        <authorList>
            <consortium name="The Broad Institute Genomics Platform"/>
            <consortium name="The Broad Institute Genome Sequencing Center for Infectious Disease"/>
            <person name="Wu L."/>
            <person name="Ma J."/>
        </authorList>
    </citation>
    <scope>NUCLEOTIDE SEQUENCE [LARGE SCALE GENOMIC DNA]</scope>
    <source>
        <strain evidence="1 2">JCM 14560</strain>
    </source>
</reference>
<gene>
    <name evidence="1" type="ORF">GCM10009760_10320</name>
</gene>
<evidence type="ECO:0000313" key="2">
    <source>
        <dbReference type="Proteomes" id="UP001422759"/>
    </source>
</evidence>
<dbReference type="EMBL" id="BAAANT010000004">
    <property type="protein sequence ID" value="GAA2133797.1"/>
    <property type="molecule type" value="Genomic_DNA"/>
</dbReference>
<accession>A0ABN2YYA4</accession>
<organism evidence="1 2">
    <name type="scientific">Kitasatospora kazusensis</name>
    <dbReference type="NCBI Taxonomy" id="407974"/>
    <lineage>
        <taxon>Bacteria</taxon>
        <taxon>Bacillati</taxon>
        <taxon>Actinomycetota</taxon>
        <taxon>Actinomycetes</taxon>
        <taxon>Kitasatosporales</taxon>
        <taxon>Streptomycetaceae</taxon>
        <taxon>Kitasatospora</taxon>
    </lineage>
</organism>
<name>A0ABN2YYA4_9ACTN</name>
<keyword evidence="2" id="KW-1185">Reference proteome</keyword>